<evidence type="ECO:0000259" key="5">
    <source>
        <dbReference type="PROSITE" id="PS50943"/>
    </source>
</evidence>
<accession>A0A6A7K4P6</accession>
<dbReference type="RefSeq" id="WP_152800619.1">
    <property type="nucleotide sequence ID" value="NZ_WHNX01000001.1"/>
</dbReference>
<dbReference type="InterPro" id="IPR037171">
    <property type="entry name" value="NagB/RpiA_transferase-like"/>
</dbReference>
<dbReference type="Pfam" id="PF13412">
    <property type="entry name" value="HTH_24"/>
    <property type="match status" value="1"/>
</dbReference>
<dbReference type="GO" id="GO:0030246">
    <property type="term" value="F:carbohydrate binding"/>
    <property type="evidence" value="ECO:0007669"/>
    <property type="project" value="InterPro"/>
</dbReference>
<dbReference type="PANTHER" id="PTHR34294">
    <property type="entry name" value="TRANSCRIPTIONAL REGULATOR-RELATED"/>
    <property type="match status" value="1"/>
</dbReference>
<dbReference type="InterPro" id="IPR036388">
    <property type="entry name" value="WH-like_DNA-bd_sf"/>
</dbReference>
<dbReference type="GO" id="GO:0003677">
    <property type="term" value="F:DNA binding"/>
    <property type="evidence" value="ECO:0007669"/>
    <property type="project" value="UniProtKB-KW"/>
</dbReference>
<evidence type="ECO:0000256" key="2">
    <source>
        <dbReference type="ARBA" id="ARBA00023015"/>
    </source>
</evidence>
<organism evidence="6 7">
    <name type="scientific">Alkalibaculum sporogenes</name>
    <dbReference type="NCBI Taxonomy" id="2655001"/>
    <lineage>
        <taxon>Bacteria</taxon>
        <taxon>Bacillati</taxon>
        <taxon>Bacillota</taxon>
        <taxon>Clostridia</taxon>
        <taxon>Eubacteriales</taxon>
        <taxon>Eubacteriaceae</taxon>
        <taxon>Alkalibaculum</taxon>
    </lineage>
</organism>
<keyword evidence="4" id="KW-0804">Transcription</keyword>
<dbReference type="PANTHER" id="PTHR34294:SF12">
    <property type="entry name" value="SUGAR-BINDING TRANSCRIPTIONAL REGULATOR"/>
    <property type="match status" value="1"/>
</dbReference>
<reference evidence="6 7" key="1">
    <citation type="submission" date="2019-10" db="EMBL/GenBank/DDBJ databases">
        <title>Alkalibaculum tamaniensis sp.nov., a new alkaliphilic acetogen, isolated on methoxylated aromatics from a mud volcano.</title>
        <authorList>
            <person name="Khomyakova M.A."/>
            <person name="Merkel A.Y."/>
            <person name="Bonch-Osmolovskaya E.A."/>
            <person name="Slobodkin A.I."/>
        </authorList>
    </citation>
    <scope>NUCLEOTIDE SEQUENCE [LARGE SCALE GENOMIC DNA]</scope>
    <source>
        <strain evidence="6 7">M08DMB</strain>
    </source>
</reference>
<comment type="similarity">
    <text evidence="1">Belongs to the SorC transcriptional regulatory family.</text>
</comment>
<dbReference type="Gene3D" id="1.10.10.10">
    <property type="entry name" value="Winged helix-like DNA-binding domain superfamily/Winged helix DNA-binding domain"/>
    <property type="match status" value="1"/>
</dbReference>
<feature type="domain" description="HTH cro/C1-type" evidence="5">
    <location>
        <begin position="15"/>
        <end position="36"/>
    </location>
</feature>
<sequence>MTRAELVEIARMYYEKNMTQQEIADKINLSRMGISRAISRCHLEGIIEIKIKYENSYTDLEKEITAKYGNLKTIVVPYDSDKEIADKFLREGAVRVLQKYIKNNQYVGIGWGSTLSTLHKIIPSKCETIGTTFVPLLGGYGNTDYSINSNNIASNIGKAFKGNNLMLHAPAIIENENLKHTLLADKYIKEVFSCYEKLDVAIIGIGNPSIKDASIYDSGYFSKHDIYELTNSKIVCDIVSCIYLNNHGQEQSLELLDRTIGISSKSFKKIPVRIAVSGGINKHVANKLALESQSINVLVTDEKTAQFLIK</sequence>
<dbReference type="PROSITE" id="PS50943">
    <property type="entry name" value="HTH_CROC1"/>
    <property type="match status" value="1"/>
</dbReference>
<evidence type="ECO:0000313" key="6">
    <source>
        <dbReference type="EMBL" id="MPW24284.1"/>
    </source>
</evidence>
<dbReference type="SUPFAM" id="SSF88659">
    <property type="entry name" value="Sigma3 and sigma4 domains of RNA polymerase sigma factors"/>
    <property type="match status" value="1"/>
</dbReference>
<keyword evidence="7" id="KW-1185">Reference proteome</keyword>
<evidence type="ECO:0000256" key="3">
    <source>
        <dbReference type="ARBA" id="ARBA00023125"/>
    </source>
</evidence>
<evidence type="ECO:0000256" key="4">
    <source>
        <dbReference type="ARBA" id="ARBA00023163"/>
    </source>
</evidence>
<dbReference type="AlphaFoldDB" id="A0A6A7K4P6"/>
<dbReference type="InterPro" id="IPR007324">
    <property type="entry name" value="Sugar-bd_dom_put"/>
</dbReference>
<evidence type="ECO:0000256" key="1">
    <source>
        <dbReference type="ARBA" id="ARBA00010466"/>
    </source>
</evidence>
<dbReference type="SUPFAM" id="SSF100950">
    <property type="entry name" value="NagB/RpiA/CoA transferase-like"/>
    <property type="match status" value="1"/>
</dbReference>
<dbReference type="InterPro" id="IPR001387">
    <property type="entry name" value="Cro/C1-type_HTH"/>
</dbReference>
<keyword evidence="2" id="KW-0805">Transcription regulation</keyword>
<dbReference type="EMBL" id="WHNX01000001">
    <property type="protein sequence ID" value="MPW24284.1"/>
    <property type="molecule type" value="Genomic_DNA"/>
</dbReference>
<dbReference type="InterPro" id="IPR013324">
    <property type="entry name" value="RNA_pol_sigma_r3/r4-like"/>
</dbReference>
<evidence type="ECO:0000313" key="7">
    <source>
        <dbReference type="Proteomes" id="UP000440004"/>
    </source>
</evidence>
<keyword evidence="3" id="KW-0238">DNA-binding</keyword>
<dbReference type="Proteomes" id="UP000440004">
    <property type="component" value="Unassembled WGS sequence"/>
</dbReference>
<dbReference type="Gene3D" id="3.40.50.1360">
    <property type="match status" value="1"/>
</dbReference>
<dbReference type="Pfam" id="PF04198">
    <property type="entry name" value="Sugar-bind"/>
    <property type="match status" value="1"/>
</dbReference>
<dbReference type="InterPro" id="IPR051054">
    <property type="entry name" value="SorC_transcr_regulators"/>
</dbReference>
<gene>
    <name evidence="6" type="ORF">GC105_00550</name>
</gene>
<protein>
    <submittedName>
        <fullName evidence="6">Winged helix-turn-helix transcriptional regulator</fullName>
    </submittedName>
</protein>
<comment type="caution">
    <text evidence="6">The sequence shown here is derived from an EMBL/GenBank/DDBJ whole genome shotgun (WGS) entry which is preliminary data.</text>
</comment>
<proteinExistence type="inferred from homology"/>
<name>A0A6A7K4P6_9FIRM</name>